<dbReference type="Proteomes" id="UP001139971">
    <property type="component" value="Unassembled WGS sequence"/>
</dbReference>
<evidence type="ECO:0000256" key="1">
    <source>
        <dbReference type="ARBA" id="ARBA00022679"/>
    </source>
</evidence>
<keyword evidence="2" id="KW-0418">Kinase</keyword>
<dbReference type="Gene3D" id="3.30.565.10">
    <property type="entry name" value="Histidine kinase-like ATPase, C-terminal domain"/>
    <property type="match status" value="1"/>
</dbReference>
<keyword evidence="4" id="KW-0812">Transmembrane</keyword>
<comment type="caution">
    <text evidence="7">The sequence shown here is derived from an EMBL/GenBank/DDBJ whole genome shotgun (WGS) entry which is preliminary data.</text>
</comment>
<evidence type="ECO:0000259" key="6">
    <source>
        <dbReference type="SMART" id="SM00387"/>
    </source>
</evidence>
<protein>
    <submittedName>
        <fullName evidence="7">Triple tyrosine motif-containing protein</fullName>
    </submittedName>
</protein>
<dbReference type="EMBL" id="JAOVZO020000003">
    <property type="protein sequence ID" value="MDC8011449.1"/>
    <property type="molecule type" value="Genomic_DNA"/>
</dbReference>
<dbReference type="Gene3D" id="2.60.40.10">
    <property type="entry name" value="Immunoglobulins"/>
    <property type="match status" value="1"/>
</dbReference>
<evidence type="ECO:0000313" key="7">
    <source>
        <dbReference type="EMBL" id="MDC8011449.1"/>
    </source>
</evidence>
<dbReference type="CDD" id="cd16917">
    <property type="entry name" value="HATPase_UhpB-NarQ-NarX-like"/>
    <property type="match status" value="1"/>
</dbReference>
<dbReference type="SMART" id="SM00387">
    <property type="entry name" value="HATPase_c"/>
    <property type="match status" value="1"/>
</dbReference>
<feature type="signal peptide" evidence="5">
    <location>
        <begin position="1"/>
        <end position="19"/>
    </location>
</feature>
<accession>A0A9X3YGW0</accession>
<feature type="transmembrane region" description="Helical" evidence="4">
    <location>
        <begin position="745"/>
        <end position="764"/>
    </location>
</feature>
<dbReference type="GO" id="GO:0000155">
    <property type="term" value="F:phosphorelay sensor kinase activity"/>
    <property type="evidence" value="ECO:0007669"/>
    <property type="project" value="InterPro"/>
</dbReference>
<dbReference type="SUPFAM" id="SSF55874">
    <property type="entry name" value="ATPase domain of HSP90 chaperone/DNA topoisomerase II/histidine kinase"/>
    <property type="match status" value="1"/>
</dbReference>
<dbReference type="Pfam" id="PF07730">
    <property type="entry name" value="HisKA_3"/>
    <property type="match status" value="1"/>
</dbReference>
<sequence>MKRLLGFCWLLACAATADAAQYRHTAWPIERGAPADVWALAQGRDGWLWLGTGNGLYRFDGVRYTRVEPGGTAFATGNITALRFSTDDTLWLGFFYGGAAALAHGTLTRYGATQGFPDGMTLAFAQTRDGTLWAASRGGLVRFDGARWRTAGIDDGYPAGRADWALVDRDGTLWVTTGDELVYRRDGMARFERTGIAVGKDAIVAQAPDGELWLSDALHGTRALPGLAADPARARGAEPPRTNFGHVKRLVFDRDGTLWGSDVARGGVWRVAQPRKLGARALAPDDVDAFFGRKDGLTSDIAVPLLEDAEGTLWAGTNLGLDSFRRNNVVALEALRAGPTSDLALAVGDGGAMWAVNRGALLRATPDATTIAAAELPEIYAAVRAGDGALWLQASDGFLRRHDGVFETIALPENLGIEDVRAIAPDREGGLWIAASRRGVWHWRGAIWSPLEPGELAGRAPTALAVDAQGTLWIGHADGTLARVDAHARRLYGAAEGLAVGVVTVVEANGDAIYVGGETGLARRRGERFDALAVLQPEALAGISGVVRSRDGDLWLNTIAGIVRVNAAEAERAFAEPGYRAAARRFDHRDGLPGVARQATVTGSALADDAGRLWFLTNQGIASIDPAAIRTNARAPTVLIEALDAAGTRYAAGASPRLPSGTSTVRVAYTATSLAAPDRVAFRYRLDGVDADWQDAGDRREAFYANLRPGDYRFRVIAANEDGVWNAVGAAFAFAIEPRLYQRPWFYALVALGALALSLQFYFWRLRLASDSIRLRFEERVGERERIARELHDTLLQGVQGLLLRLQALAAGLAPDDRRRGTLDAAIEQARAMLVEGRDRIVALRVGDIENDSFADAVRAIGETLAGDGVAFGVTVTGTEKPVCPPACEELLEIVREALRNAFAHANAARVAVSIAFDAQALRVRVIDDGDGIDEATLRQRRRDGHWGLVGMHERAAKLGATLALRRVPPHGTEVALTVPRRVAFRA</sequence>
<dbReference type="InterPro" id="IPR011123">
    <property type="entry name" value="Y_Y_Y"/>
</dbReference>
<keyword evidence="4" id="KW-0472">Membrane</keyword>
<keyword evidence="5" id="KW-0732">Signal</keyword>
<evidence type="ECO:0000313" key="8">
    <source>
        <dbReference type="Proteomes" id="UP001139971"/>
    </source>
</evidence>
<dbReference type="GO" id="GO:0046983">
    <property type="term" value="F:protein dimerization activity"/>
    <property type="evidence" value="ECO:0007669"/>
    <property type="project" value="InterPro"/>
</dbReference>
<name>A0A9X3YGW0_9GAMM</name>
<dbReference type="Pfam" id="PF07495">
    <property type="entry name" value="Y_Y_Y"/>
    <property type="match status" value="1"/>
</dbReference>
<dbReference type="InterPro" id="IPR011712">
    <property type="entry name" value="Sig_transdc_His_kin_sub3_dim/P"/>
</dbReference>
<dbReference type="SUPFAM" id="SSF63829">
    <property type="entry name" value="Calcium-dependent phosphotriesterase"/>
    <property type="match status" value="2"/>
</dbReference>
<dbReference type="InterPro" id="IPR003594">
    <property type="entry name" value="HATPase_dom"/>
</dbReference>
<reference evidence="7" key="1">
    <citation type="submission" date="2023-02" db="EMBL/GenBank/DDBJ databases">
        <title>Tahibacter soli sp. nov. isolated from soil.</title>
        <authorList>
            <person name="Baek J.H."/>
            <person name="Lee J.K."/>
            <person name="Choi D.G."/>
            <person name="Jeon C.O."/>
        </authorList>
    </citation>
    <scope>NUCLEOTIDE SEQUENCE</scope>
    <source>
        <strain evidence="7">BL</strain>
    </source>
</reference>
<dbReference type="RefSeq" id="WP_263545870.1">
    <property type="nucleotide sequence ID" value="NZ_JAOVZO020000003.1"/>
</dbReference>
<dbReference type="Gene3D" id="2.130.10.10">
    <property type="entry name" value="YVTN repeat-like/Quinoprotein amine dehydrogenase"/>
    <property type="match status" value="3"/>
</dbReference>
<dbReference type="InterPro" id="IPR015943">
    <property type="entry name" value="WD40/YVTN_repeat-like_dom_sf"/>
</dbReference>
<feature type="domain" description="Histidine kinase/HSP90-like ATPase" evidence="6">
    <location>
        <begin position="887"/>
        <end position="983"/>
    </location>
</feature>
<evidence type="ECO:0000256" key="4">
    <source>
        <dbReference type="SAM" id="Phobius"/>
    </source>
</evidence>
<organism evidence="7 8">
    <name type="scientific">Tahibacter soli</name>
    <dbReference type="NCBI Taxonomy" id="2983605"/>
    <lineage>
        <taxon>Bacteria</taxon>
        <taxon>Pseudomonadati</taxon>
        <taxon>Pseudomonadota</taxon>
        <taxon>Gammaproteobacteria</taxon>
        <taxon>Lysobacterales</taxon>
        <taxon>Rhodanobacteraceae</taxon>
        <taxon>Tahibacter</taxon>
    </lineage>
</organism>
<dbReference type="PANTHER" id="PTHR24421">
    <property type="entry name" value="NITRATE/NITRITE SENSOR PROTEIN NARX-RELATED"/>
    <property type="match status" value="1"/>
</dbReference>
<keyword evidence="4" id="KW-1133">Transmembrane helix</keyword>
<dbReference type="PANTHER" id="PTHR24421:SF62">
    <property type="entry name" value="SENSORY TRANSDUCTION HISTIDINE KINASE"/>
    <property type="match status" value="1"/>
</dbReference>
<keyword evidence="8" id="KW-1185">Reference proteome</keyword>
<evidence type="ECO:0000256" key="3">
    <source>
        <dbReference type="ARBA" id="ARBA00023012"/>
    </source>
</evidence>
<keyword evidence="1" id="KW-0808">Transferase</keyword>
<dbReference type="Gene3D" id="1.20.5.1930">
    <property type="match status" value="1"/>
</dbReference>
<evidence type="ECO:0000256" key="5">
    <source>
        <dbReference type="SAM" id="SignalP"/>
    </source>
</evidence>
<dbReference type="InterPro" id="IPR050482">
    <property type="entry name" value="Sensor_HK_TwoCompSys"/>
</dbReference>
<dbReference type="InterPro" id="IPR036890">
    <property type="entry name" value="HATPase_C_sf"/>
</dbReference>
<evidence type="ECO:0000256" key="2">
    <source>
        <dbReference type="ARBA" id="ARBA00022777"/>
    </source>
</evidence>
<dbReference type="InterPro" id="IPR013783">
    <property type="entry name" value="Ig-like_fold"/>
</dbReference>
<dbReference type="GO" id="GO:0016020">
    <property type="term" value="C:membrane"/>
    <property type="evidence" value="ECO:0007669"/>
    <property type="project" value="InterPro"/>
</dbReference>
<dbReference type="Pfam" id="PF02518">
    <property type="entry name" value="HATPase_c"/>
    <property type="match status" value="1"/>
</dbReference>
<feature type="chain" id="PRO_5040742592" evidence="5">
    <location>
        <begin position="20"/>
        <end position="987"/>
    </location>
</feature>
<proteinExistence type="predicted"/>
<gene>
    <name evidence="7" type="ORF">OD750_002685</name>
</gene>
<dbReference type="AlphaFoldDB" id="A0A9X3YGW0"/>
<keyword evidence="3" id="KW-0902">Two-component regulatory system</keyword>